<feature type="domain" description="Alpha-2-macroglobulin" evidence="2">
    <location>
        <begin position="293"/>
        <end position="382"/>
    </location>
</feature>
<dbReference type="Proteomes" id="UP000567872">
    <property type="component" value="Unassembled WGS sequence"/>
</dbReference>
<dbReference type="SUPFAM" id="SSF81296">
    <property type="entry name" value="E set domains"/>
    <property type="match status" value="1"/>
</dbReference>
<keyword evidence="4" id="KW-1185">Reference proteome</keyword>
<dbReference type="PANTHER" id="PTHR11412">
    <property type="entry name" value="MACROGLOBULIN / COMPLEMENT"/>
    <property type="match status" value="1"/>
</dbReference>
<dbReference type="InterPro" id="IPR050473">
    <property type="entry name" value="A2M/Complement_sys"/>
</dbReference>
<dbReference type="SMART" id="SM01359">
    <property type="entry name" value="A2M_N_2"/>
    <property type="match status" value="1"/>
</dbReference>
<evidence type="ECO:0000313" key="3">
    <source>
        <dbReference type="EMBL" id="NXI62413.1"/>
    </source>
</evidence>
<gene>
    <name evidence="3" type="primary">A2ml1_1</name>
    <name evidence="3" type="ORF">ANSSEM_R16055</name>
</gene>
<dbReference type="OrthoDB" id="9117507at2759"/>
<dbReference type="Gene3D" id="2.60.40.10">
    <property type="entry name" value="Immunoglobulins"/>
    <property type="match status" value="1"/>
</dbReference>
<dbReference type="InterPro" id="IPR014756">
    <property type="entry name" value="Ig_E-set"/>
</dbReference>
<dbReference type="SMART" id="SM01360">
    <property type="entry name" value="A2M"/>
    <property type="match status" value="1"/>
</dbReference>
<dbReference type="Gene3D" id="2.60.40.1930">
    <property type="match status" value="1"/>
</dbReference>
<dbReference type="Gene3D" id="2.20.130.20">
    <property type="match status" value="1"/>
</dbReference>
<evidence type="ECO:0000259" key="1">
    <source>
        <dbReference type="SMART" id="SM01359"/>
    </source>
</evidence>
<feature type="domain" description="Alpha-2-macroglobulin bait region" evidence="1">
    <location>
        <begin position="11"/>
        <end position="151"/>
    </location>
</feature>
<evidence type="ECO:0000313" key="4">
    <source>
        <dbReference type="Proteomes" id="UP000567872"/>
    </source>
</evidence>
<name>A0A7K9UR33_ANSSE</name>
<comment type="caution">
    <text evidence="3">The sequence shown here is derived from an EMBL/GenBank/DDBJ whole genome shotgun (WGS) entry which is preliminary data.</text>
</comment>
<dbReference type="EMBL" id="VXAA01000761">
    <property type="protein sequence ID" value="NXI62413.1"/>
    <property type="molecule type" value="Genomic_DNA"/>
</dbReference>
<evidence type="ECO:0000259" key="2">
    <source>
        <dbReference type="SMART" id="SM01360"/>
    </source>
</evidence>
<dbReference type="Pfam" id="PF07703">
    <property type="entry name" value="A2M_BRD"/>
    <property type="match status" value="1"/>
</dbReference>
<proteinExistence type="predicted"/>
<dbReference type="InterPro" id="IPR001599">
    <property type="entry name" value="Macroglobln_a2"/>
</dbReference>
<accession>A0A7K9UR33</accession>
<reference evidence="3 4" key="1">
    <citation type="submission" date="2019-09" db="EMBL/GenBank/DDBJ databases">
        <title>Bird 10,000 Genomes (B10K) Project - Family phase.</title>
        <authorList>
            <person name="Zhang G."/>
        </authorList>
    </citation>
    <scope>NUCLEOTIDE SEQUENCE [LARGE SCALE GENOMIC DNA]</scope>
    <source>
        <strain evidence="3">B10K-DU-001-57</strain>
        <tissue evidence="3">Muscle</tissue>
    </source>
</reference>
<dbReference type="Pfam" id="PF00207">
    <property type="entry name" value="A2M"/>
    <property type="match status" value="1"/>
</dbReference>
<dbReference type="AlphaFoldDB" id="A0A7K9UR33"/>
<feature type="non-terminal residue" evidence="3">
    <location>
        <position position="1"/>
    </location>
</feature>
<feature type="non-terminal residue" evidence="3">
    <location>
        <position position="462"/>
    </location>
</feature>
<protein>
    <submittedName>
        <fullName evidence="3">A2ML1 protein</fullName>
    </submittedName>
</protein>
<dbReference type="PANTHER" id="PTHR11412:SF185">
    <property type="entry name" value="ALPHA-2-MACROGLOBULIN-LIKE PROTEIN 1"/>
    <property type="match status" value="1"/>
</dbReference>
<sequence>LNPYLDSKSSLRIHRVKMTPPCSQPLQLRVDYVFRKNLGTKLWSVDVVFLVLAKGTIVTILRKELPAEAGLRGSFSLELLNSPMLAPTATVLCYAMLPGDEVVGNWIMLHVAMCFPNQVKLSFPEQKALAGSQVHLKVQAAPGSLCAIHTMDQHTWHSGLKATFSTDTVYNLRPSSEDSTHSEDEKYSVFDCPLGNTPMCSLPLNPYDVYSHGYRKRQAREEPEFPMYQDLCDLDTSLPADCRRTDGDVLSPSFSGSAFKSCPLAGLEEHERADEAQPRPWQDLAPRKDFLGTWLWELVPVGEEGSAEVPVTVPDAITGWTAGMFCTAPVGLGLAPTVTLTAFKPFFLELALPHTVTRGETFNLSATVFNYLRQCLRVQVMLMELAELEVSASADGAEGGCVCGYKARTFQWDVRAIRLGKVNVTVTAQALHSEELCDTEVPVVPVQGHVDAVTKLLVVLVN</sequence>
<organism evidence="3 4">
    <name type="scientific">Anseranas semipalmata</name>
    <name type="common">Magpie goose</name>
    <name type="synonym">Anas semipalmata</name>
    <dbReference type="NCBI Taxonomy" id="8851"/>
    <lineage>
        <taxon>Eukaryota</taxon>
        <taxon>Metazoa</taxon>
        <taxon>Chordata</taxon>
        <taxon>Craniata</taxon>
        <taxon>Vertebrata</taxon>
        <taxon>Euteleostomi</taxon>
        <taxon>Archelosauria</taxon>
        <taxon>Archosauria</taxon>
        <taxon>Dinosauria</taxon>
        <taxon>Saurischia</taxon>
        <taxon>Theropoda</taxon>
        <taxon>Coelurosauria</taxon>
        <taxon>Aves</taxon>
        <taxon>Neognathae</taxon>
        <taxon>Galloanserae</taxon>
        <taxon>Anseriformes</taxon>
        <taxon>Anseranatidae</taxon>
        <taxon>Anseranas</taxon>
    </lineage>
</organism>
<dbReference type="GO" id="GO:0004866">
    <property type="term" value="F:endopeptidase inhibitor activity"/>
    <property type="evidence" value="ECO:0007669"/>
    <property type="project" value="InterPro"/>
</dbReference>
<dbReference type="InterPro" id="IPR011625">
    <property type="entry name" value="A2M_N_BRD"/>
</dbReference>
<dbReference type="InterPro" id="IPR013783">
    <property type="entry name" value="Ig-like_fold"/>
</dbReference>